<gene>
    <name evidence="2" type="ORF">Ciccas_002447</name>
</gene>
<protein>
    <submittedName>
        <fullName evidence="2">Uncharacterized protein</fullName>
    </submittedName>
</protein>
<proteinExistence type="predicted"/>
<sequence>MTSSSSSTWKLLDLNRLWSSLPSPASGWGLDNSSWLNIVRQGDAADQKEVDPEVKEFMREMLDKFTHLANYPPLLHPSLVVSVLAEWDAYVPGTGVAPLDSVYPGADLRYISQAGHVGAYLRNALWTHDFRDAICDSLNRQVELVSDWKEKGTFGMQRRSQETKKESGPNPSNQGLKAMVNYAVSKSNEPSQMMTLAGDTKNTNQDNSEEVIRSDHLKVK</sequence>
<dbReference type="AlphaFoldDB" id="A0ABD2QH62"/>
<dbReference type="Pfam" id="PF09752">
    <property type="entry name" value="ABHD18"/>
    <property type="match status" value="1"/>
</dbReference>
<name>A0ABD2QH62_9PLAT</name>
<reference evidence="2 3" key="1">
    <citation type="submission" date="2024-11" db="EMBL/GenBank/DDBJ databases">
        <title>Adaptive evolution of stress response genes in parasites aligns with host niche diversity.</title>
        <authorList>
            <person name="Hahn C."/>
            <person name="Resl P."/>
        </authorList>
    </citation>
    <scope>NUCLEOTIDE SEQUENCE [LARGE SCALE GENOMIC DNA]</scope>
    <source>
        <strain evidence="2">EGGRZ-B1_66</strain>
        <tissue evidence="2">Body</tissue>
    </source>
</reference>
<feature type="region of interest" description="Disordered" evidence="1">
    <location>
        <begin position="155"/>
        <end position="220"/>
    </location>
</feature>
<dbReference type="PANTHER" id="PTHR13617:SF14">
    <property type="entry name" value="PROTEIN ABHD18"/>
    <property type="match status" value="1"/>
</dbReference>
<dbReference type="EMBL" id="JBJKFK010000193">
    <property type="protein sequence ID" value="KAL3318885.1"/>
    <property type="molecule type" value="Genomic_DNA"/>
</dbReference>
<keyword evidence="3" id="KW-1185">Reference proteome</keyword>
<dbReference type="Proteomes" id="UP001626550">
    <property type="component" value="Unassembled WGS sequence"/>
</dbReference>
<comment type="caution">
    <text evidence="2">The sequence shown here is derived from an EMBL/GenBank/DDBJ whole genome shotgun (WGS) entry which is preliminary data.</text>
</comment>
<dbReference type="InterPro" id="IPR019149">
    <property type="entry name" value="ABHD18"/>
</dbReference>
<organism evidence="2 3">
    <name type="scientific">Cichlidogyrus casuarinus</name>
    <dbReference type="NCBI Taxonomy" id="1844966"/>
    <lineage>
        <taxon>Eukaryota</taxon>
        <taxon>Metazoa</taxon>
        <taxon>Spiralia</taxon>
        <taxon>Lophotrochozoa</taxon>
        <taxon>Platyhelminthes</taxon>
        <taxon>Monogenea</taxon>
        <taxon>Monopisthocotylea</taxon>
        <taxon>Dactylogyridea</taxon>
        <taxon>Ancyrocephalidae</taxon>
        <taxon>Cichlidogyrus</taxon>
    </lineage>
</organism>
<evidence type="ECO:0000313" key="3">
    <source>
        <dbReference type="Proteomes" id="UP001626550"/>
    </source>
</evidence>
<accession>A0ABD2QH62</accession>
<evidence type="ECO:0000313" key="2">
    <source>
        <dbReference type="EMBL" id="KAL3318885.1"/>
    </source>
</evidence>
<dbReference type="PANTHER" id="PTHR13617">
    <property type="entry name" value="PROTEIN ABHD18"/>
    <property type="match status" value="1"/>
</dbReference>
<evidence type="ECO:0000256" key="1">
    <source>
        <dbReference type="SAM" id="MobiDB-lite"/>
    </source>
</evidence>
<feature type="compositionally biased region" description="Basic and acidic residues" evidence="1">
    <location>
        <begin position="210"/>
        <end position="220"/>
    </location>
</feature>
<feature type="compositionally biased region" description="Polar residues" evidence="1">
    <location>
        <begin position="184"/>
        <end position="206"/>
    </location>
</feature>